<evidence type="ECO:0000256" key="1">
    <source>
        <dbReference type="ARBA" id="ARBA00004651"/>
    </source>
</evidence>
<dbReference type="RefSeq" id="WP_157892942.1">
    <property type="nucleotide sequence ID" value="NZ_JBHRTS010000009.1"/>
</dbReference>
<dbReference type="PROSITE" id="PS50110">
    <property type="entry name" value="RESPONSE_REGULATORY"/>
    <property type="match status" value="1"/>
</dbReference>
<keyword evidence="2" id="KW-1003">Cell membrane</keyword>
<protein>
    <submittedName>
        <fullName evidence="12">Response regulator</fullName>
    </submittedName>
</protein>
<keyword evidence="13" id="KW-1185">Reference proteome</keyword>
<evidence type="ECO:0000256" key="7">
    <source>
        <dbReference type="ARBA" id="ARBA00022989"/>
    </source>
</evidence>
<evidence type="ECO:0000256" key="8">
    <source>
        <dbReference type="ARBA" id="ARBA00023012"/>
    </source>
</evidence>
<dbReference type="InterPro" id="IPR011006">
    <property type="entry name" value="CheY-like_superfamily"/>
</dbReference>
<evidence type="ECO:0000259" key="11">
    <source>
        <dbReference type="PROSITE" id="PS50110"/>
    </source>
</evidence>
<sequence length="227" mass="26226">MDKSYILVVDDNHINRLFFQSALQKMHHQVMLAVNGYEAVECCQQNTFDVILMDIRMQGLNGIEAAHEIKQIPHCKATPIVAISADVFDHNQHPQFADGLMKPVKPEVMQQLIKKWTHQQPWFDEQLALSISHQDSHIVSKLRTLMKNDLPAQTLKIKQLFEEAQYNDLQDCLHQLLGSARICAACRLVNAIEQFRSRLENEHDEAHLESEMMNLIQVIRETELHAE</sequence>
<evidence type="ECO:0000256" key="9">
    <source>
        <dbReference type="ARBA" id="ARBA00023136"/>
    </source>
</evidence>
<dbReference type="SUPFAM" id="SSF47226">
    <property type="entry name" value="Histidine-containing phosphotransfer domain, HPT domain"/>
    <property type="match status" value="1"/>
</dbReference>
<comment type="caution">
    <text evidence="12">The sequence shown here is derived from an EMBL/GenBank/DDBJ whole genome shotgun (WGS) entry which is preliminary data.</text>
</comment>
<feature type="domain" description="Response regulatory" evidence="11">
    <location>
        <begin position="5"/>
        <end position="117"/>
    </location>
</feature>
<evidence type="ECO:0000256" key="10">
    <source>
        <dbReference type="PROSITE-ProRule" id="PRU00169"/>
    </source>
</evidence>
<dbReference type="CDD" id="cd17546">
    <property type="entry name" value="REC_hyHK_CKI1_RcsC-like"/>
    <property type="match status" value="1"/>
</dbReference>
<dbReference type="PANTHER" id="PTHR45339">
    <property type="entry name" value="HYBRID SIGNAL TRANSDUCTION HISTIDINE KINASE J"/>
    <property type="match status" value="1"/>
</dbReference>
<organism evidence="12 13">
    <name type="scientific">Marinicella sediminis</name>
    <dbReference type="NCBI Taxonomy" id="1792834"/>
    <lineage>
        <taxon>Bacteria</taxon>
        <taxon>Pseudomonadati</taxon>
        <taxon>Pseudomonadota</taxon>
        <taxon>Gammaproteobacteria</taxon>
        <taxon>Lysobacterales</taxon>
        <taxon>Marinicellaceae</taxon>
        <taxon>Marinicella</taxon>
    </lineage>
</organism>
<evidence type="ECO:0000256" key="5">
    <source>
        <dbReference type="ARBA" id="ARBA00022741"/>
    </source>
</evidence>
<name>A0ABV7JBX3_9GAMM</name>
<dbReference type="Gene3D" id="1.20.120.160">
    <property type="entry name" value="HPT domain"/>
    <property type="match status" value="1"/>
</dbReference>
<keyword evidence="9" id="KW-0472">Membrane</keyword>
<evidence type="ECO:0000256" key="3">
    <source>
        <dbReference type="ARBA" id="ARBA00022553"/>
    </source>
</evidence>
<dbReference type="EMBL" id="JBHRTS010000009">
    <property type="protein sequence ID" value="MFC3195633.1"/>
    <property type="molecule type" value="Genomic_DNA"/>
</dbReference>
<evidence type="ECO:0000313" key="12">
    <source>
        <dbReference type="EMBL" id="MFC3195633.1"/>
    </source>
</evidence>
<keyword evidence="8" id="KW-0902">Two-component regulatory system</keyword>
<keyword evidence="4" id="KW-0812">Transmembrane</keyword>
<dbReference type="Proteomes" id="UP001595533">
    <property type="component" value="Unassembled WGS sequence"/>
</dbReference>
<keyword evidence="6" id="KW-0067">ATP-binding</keyword>
<evidence type="ECO:0000313" key="13">
    <source>
        <dbReference type="Proteomes" id="UP001595533"/>
    </source>
</evidence>
<dbReference type="PANTHER" id="PTHR45339:SF1">
    <property type="entry name" value="HYBRID SIGNAL TRANSDUCTION HISTIDINE KINASE J"/>
    <property type="match status" value="1"/>
</dbReference>
<reference evidence="13" key="1">
    <citation type="journal article" date="2019" name="Int. J. Syst. Evol. Microbiol.">
        <title>The Global Catalogue of Microorganisms (GCM) 10K type strain sequencing project: providing services to taxonomists for standard genome sequencing and annotation.</title>
        <authorList>
            <consortium name="The Broad Institute Genomics Platform"/>
            <consortium name="The Broad Institute Genome Sequencing Center for Infectious Disease"/>
            <person name="Wu L."/>
            <person name="Ma J."/>
        </authorList>
    </citation>
    <scope>NUCLEOTIDE SEQUENCE [LARGE SCALE GENOMIC DNA]</scope>
    <source>
        <strain evidence="13">KCTC 42953</strain>
    </source>
</reference>
<evidence type="ECO:0000256" key="2">
    <source>
        <dbReference type="ARBA" id="ARBA00022475"/>
    </source>
</evidence>
<feature type="modified residue" description="4-aspartylphosphate" evidence="10">
    <location>
        <position position="54"/>
    </location>
</feature>
<keyword evidence="3 10" id="KW-0597">Phosphoprotein</keyword>
<keyword evidence="7" id="KW-1133">Transmembrane helix</keyword>
<dbReference type="Pfam" id="PF00072">
    <property type="entry name" value="Response_reg"/>
    <property type="match status" value="1"/>
</dbReference>
<evidence type="ECO:0000256" key="4">
    <source>
        <dbReference type="ARBA" id="ARBA00022692"/>
    </source>
</evidence>
<evidence type="ECO:0000256" key="6">
    <source>
        <dbReference type="ARBA" id="ARBA00022840"/>
    </source>
</evidence>
<keyword evidence="5" id="KW-0547">Nucleotide-binding</keyword>
<comment type="subcellular location">
    <subcellularLocation>
        <location evidence="1">Cell membrane</location>
        <topology evidence="1">Multi-pass membrane protein</topology>
    </subcellularLocation>
</comment>
<proteinExistence type="predicted"/>
<dbReference type="InterPro" id="IPR036641">
    <property type="entry name" value="HPT_dom_sf"/>
</dbReference>
<gene>
    <name evidence="12" type="ORF">ACFODZ_15370</name>
</gene>
<dbReference type="Gene3D" id="3.40.50.2300">
    <property type="match status" value="1"/>
</dbReference>
<dbReference type="InterPro" id="IPR001789">
    <property type="entry name" value="Sig_transdc_resp-reg_receiver"/>
</dbReference>
<dbReference type="SUPFAM" id="SSF52172">
    <property type="entry name" value="CheY-like"/>
    <property type="match status" value="1"/>
</dbReference>
<accession>A0ABV7JBX3</accession>
<dbReference type="SMART" id="SM00448">
    <property type="entry name" value="REC"/>
    <property type="match status" value="1"/>
</dbReference>